<dbReference type="EMBL" id="JACIHU010000006">
    <property type="protein sequence ID" value="MBB4480673.1"/>
    <property type="molecule type" value="Genomic_DNA"/>
</dbReference>
<evidence type="ECO:0000313" key="7">
    <source>
        <dbReference type="EMBL" id="MBB4480673.1"/>
    </source>
</evidence>
<evidence type="ECO:0000256" key="2">
    <source>
        <dbReference type="ARBA" id="ARBA00022692"/>
    </source>
</evidence>
<keyword evidence="3" id="KW-1133">Transmembrane helix</keyword>
<evidence type="ECO:0000313" key="8">
    <source>
        <dbReference type="EMBL" id="MBB4536430.1"/>
    </source>
</evidence>
<evidence type="ECO:0000256" key="3">
    <source>
        <dbReference type="ARBA" id="ARBA00022989"/>
    </source>
</evidence>
<sequence>MIWNHRITRIVVGLLLLTLVTVVSLPTITGFTSLDGTVNARFAVVNAPIDGTIAEEPLKVGSPVKAGQSLAEIKNTRVNRAILASLEADRNTALDRVAALKKERDELSALRNELSARLEVYRQTTIANLEREVEILRKKVEVSQAQDLVAQVDLDRRMALNSKGILTQKLVEAARAAGAATGGEVEISNLTVDQLEQRLNAVRQGIFVFGDGQNDVPYSRQREDEVVVRINDLNSRIAENETRAGEVQKQLVEERNRVSSLESATAIAPFDGIVWSRSIVNGSNVVLNNELVRLLDCRELFVDILVPEVNYDEIYPGLVAQVRLFGRSDIFQGTVVSVRGSSASLETDSFAASLPPSTQRNARIRVRLDPSFLNDDFANFCQVGRTVQVRFSKRGINVSNWVKSLWFSIL</sequence>
<keyword evidence="4" id="KW-0472">Membrane</keyword>
<comment type="subcellular location">
    <subcellularLocation>
        <location evidence="1">Membrane</location>
        <topology evidence="1">Single-pass membrane protein</topology>
    </subcellularLocation>
</comment>
<evidence type="ECO:0000256" key="1">
    <source>
        <dbReference type="ARBA" id="ARBA00004167"/>
    </source>
</evidence>
<evidence type="ECO:0000256" key="4">
    <source>
        <dbReference type="ARBA" id="ARBA00023136"/>
    </source>
</evidence>
<keyword evidence="2" id="KW-0812">Transmembrane</keyword>
<evidence type="ECO:0000256" key="5">
    <source>
        <dbReference type="SAM" id="Coils"/>
    </source>
</evidence>
<dbReference type="RefSeq" id="WP_183842069.1">
    <property type="nucleotide sequence ID" value="NZ_JACIHU010000006.1"/>
</dbReference>
<organism evidence="8 9">
    <name type="scientific">Rhizobium etli</name>
    <dbReference type="NCBI Taxonomy" id="29449"/>
    <lineage>
        <taxon>Bacteria</taxon>
        <taxon>Pseudomonadati</taxon>
        <taxon>Pseudomonadota</taxon>
        <taxon>Alphaproteobacteria</taxon>
        <taxon>Hyphomicrobiales</taxon>
        <taxon>Rhizobiaceae</taxon>
        <taxon>Rhizobium/Agrobacterium group</taxon>
        <taxon>Rhizobium</taxon>
    </lineage>
</organism>
<proteinExistence type="predicted"/>
<dbReference type="EMBL" id="JACIID010000006">
    <property type="protein sequence ID" value="MBB4536430.1"/>
    <property type="molecule type" value="Genomic_DNA"/>
</dbReference>
<dbReference type="InterPro" id="IPR050739">
    <property type="entry name" value="MFP"/>
</dbReference>
<dbReference type="PANTHER" id="PTHR30386:SF26">
    <property type="entry name" value="TRANSPORT PROTEIN COMB"/>
    <property type="match status" value="1"/>
</dbReference>
<feature type="coiled-coil region" evidence="5">
    <location>
        <begin position="83"/>
        <end position="146"/>
    </location>
</feature>
<feature type="domain" description="CzcB-like barrel-sandwich hybrid" evidence="6">
    <location>
        <begin position="42"/>
        <end position="294"/>
    </location>
</feature>
<accession>A0A7W6ZIH6</accession>
<dbReference type="Proteomes" id="UP000557344">
    <property type="component" value="Unassembled WGS sequence"/>
</dbReference>
<keyword evidence="5" id="KW-0175">Coiled coil</keyword>
<dbReference type="GO" id="GO:0016020">
    <property type="term" value="C:membrane"/>
    <property type="evidence" value="ECO:0007669"/>
    <property type="project" value="UniProtKB-SubCell"/>
</dbReference>
<dbReference type="Gene3D" id="2.40.50.100">
    <property type="match status" value="1"/>
</dbReference>
<name>A0A7W6ZIH6_RHIET</name>
<comment type="caution">
    <text evidence="8">The sequence shown here is derived from an EMBL/GenBank/DDBJ whole genome shotgun (WGS) entry which is preliminary data.</text>
</comment>
<reference evidence="9 10" key="1">
    <citation type="submission" date="2020-08" db="EMBL/GenBank/DDBJ databases">
        <title>Genomic Encyclopedia of Type Strains, Phase IV (KMG-V): Genome sequencing to study the core and pangenomes of soil and plant-associated prokaryotes.</title>
        <authorList>
            <person name="Whitman W."/>
        </authorList>
    </citation>
    <scope>NUCLEOTIDE SEQUENCE [LARGE SCALE GENOMIC DNA]</scope>
    <source>
        <strain evidence="7 10">SEMIA 471</strain>
        <strain evidence="8 9">SEMIA 489</strain>
    </source>
</reference>
<dbReference type="Pfam" id="PF25973">
    <property type="entry name" value="BSH_CzcB"/>
    <property type="match status" value="1"/>
</dbReference>
<dbReference type="InterPro" id="IPR058647">
    <property type="entry name" value="BSH_CzcB-like"/>
</dbReference>
<feature type="coiled-coil region" evidence="5">
    <location>
        <begin position="230"/>
        <end position="264"/>
    </location>
</feature>
<dbReference type="PANTHER" id="PTHR30386">
    <property type="entry name" value="MEMBRANE FUSION SUBUNIT OF EMRAB-TOLC MULTIDRUG EFFLUX PUMP"/>
    <property type="match status" value="1"/>
</dbReference>
<gene>
    <name evidence="7" type="ORF">GGE46_003261</name>
    <name evidence="8" type="ORF">GGE57_003186</name>
</gene>
<evidence type="ECO:0000313" key="9">
    <source>
        <dbReference type="Proteomes" id="UP000523431"/>
    </source>
</evidence>
<dbReference type="Gene3D" id="1.10.287.470">
    <property type="entry name" value="Helix hairpin bin"/>
    <property type="match status" value="1"/>
</dbReference>
<protein>
    <submittedName>
        <fullName evidence="8">Multidrug resistance efflux pump</fullName>
    </submittedName>
</protein>
<evidence type="ECO:0000313" key="10">
    <source>
        <dbReference type="Proteomes" id="UP000557344"/>
    </source>
</evidence>
<dbReference type="AlphaFoldDB" id="A0A7W6ZIH6"/>
<evidence type="ECO:0000259" key="6">
    <source>
        <dbReference type="Pfam" id="PF25973"/>
    </source>
</evidence>
<dbReference type="Proteomes" id="UP000523431">
    <property type="component" value="Unassembled WGS sequence"/>
</dbReference>